<evidence type="ECO:0000313" key="1">
    <source>
        <dbReference type="EMBL" id="KWZ84000.1"/>
    </source>
</evidence>
<dbReference type="PATRIC" id="fig|1398.22.peg.1068"/>
<proteinExistence type="predicted"/>
<reference evidence="3" key="3">
    <citation type="submission" date="2016-01" db="EMBL/GenBank/DDBJ databases">
        <authorList>
            <person name="Mitreva M."/>
            <person name="Pepin K.H."/>
            <person name="Mihindukulasuriya K.A."/>
            <person name="Fulton R."/>
            <person name="Fronick C."/>
            <person name="O'Laughlin M."/>
            <person name="Miner T."/>
            <person name="Herter B."/>
            <person name="Rosa B.A."/>
            <person name="Cordes M."/>
            <person name="Tomlinson C."/>
            <person name="Wollam A."/>
            <person name="Palsikar V.B."/>
            <person name="Mardis E.R."/>
            <person name="Wilson R.K."/>
        </authorList>
    </citation>
    <scope>NUCLEOTIDE SEQUENCE [LARGE SCALE GENOMIC DNA]</scope>
    <source>
        <strain evidence="3">GED7749B</strain>
    </source>
</reference>
<reference evidence="1" key="2">
    <citation type="submission" date="2016-01" db="EMBL/GenBank/DDBJ databases">
        <authorList>
            <person name="Oliw E.H."/>
        </authorList>
    </citation>
    <scope>NUCLEOTIDE SEQUENCE [LARGE SCALE GENOMIC DNA]</scope>
    <source>
        <strain evidence="1">GED7749B</strain>
    </source>
</reference>
<comment type="caution">
    <text evidence="2">The sequence shown here is derived from an EMBL/GenBank/DDBJ whole genome shotgun (WGS) entry which is preliminary data.</text>
</comment>
<reference evidence="2 4" key="1">
    <citation type="submission" date="2016-01" db="EMBL/GenBank/DDBJ databases">
        <title>Genome Sequences of Twelve Sporeforming Bacillus Species Isolated from Foods.</title>
        <authorList>
            <person name="Berendsen E.M."/>
            <person name="Wells-Bennik M.H."/>
            <person name="Krawcyk A.O."/>
            <person name="De Jong A."/>
            <person name="Holsappel S."/>
            <person name="Eijlander R.T."/>
            <person name="Kuipers O.P."/>
        </authorList>
    </citation>
    <scope>NUCLEOTIDE SEQUENCE [LARGE SCALE GENOMIC DNA]</scope>
    <source>
        <strain evidence="2 4">B4099</strain>
    </source>
</reference>
<organism evidence="2 4">
    <name type="scientific">Heyndrickxia coagulans</name>
    <name type="common">Weizmannia coagulans</name>
    <dbReference type="NCBI Taxonomy" id="1398"/>
    <lineage>
        <taxon>Bacteria</taxon>
        <taxon>Bacillati</taxon>
        <taxon>Bacillota</taxon>
        <taxon>Bacilli</taxon>
        <taxon>Bacillales</taxon>
        <taxon>Bacillaceae</taxon>
        <taxon>Heyndrickxia</taxon>
    </lineage>
</organism>
<dbReference type="EMBL" id="LRPN01000033">
    <property type="protein sequence ID" value="KWZ84000.1"/>
    <property type="molecule type" value="Genomic_DNA"/>
</dbReference>
<name>A0A150K0Y5_HEYCO</name>
<sequence length="43" mass="5010">MITVCRPGQQTIIILIQYQLLYGINFLSSNYTRISILSFPDFK</sequence>
<accession>A0A150K0Y5</accession>
<evidence type="ECO:0000313" key="2">
    <source>
        <dbReference type="EMBL" id="KYC63233.1"/>
    </source>
</evidence>
<evidence type="ECO:0000313" key="3">
    <source>
        <dbReference type="Proteomes" id="UP000070376"/>
    </source>
</evidence>
<evidence type="ECO:0000313" key="4">
    <source>
        <dbReference type="Proteomes" id="UP000075304"/>
    </source>
</evidence>
<dbReference type="Proteomes" id="UP000075304">
    <property type="component" value="Unassembled WGS sequence"/>
</dbReference>
<dbReference type="AlphaFoldDB" id="A0A150K0Y5"/>
<protein>
    <submittedName>
        <fullName evidence="2">Uncharacterized protein</fullName>
    </submittedName>
</protein>
<gene>
    <name evidence="2" type="ORF">B4099_2865</name>
    <name evidence="1" type="ORF">HMPREF3213_01059</name>
</gene>
<dbReference type="Proteomes" id="UP000070376">
    <property type="component" value="Unassembled WGS sequence"/>
</dbReference>
<dbReference type="EMBL" id="LQYI01000114">
    <property type="protein sequence ID" value="KYC63233.1"/>
    <property type="molecule type" value="Genomic_DNA"/>
</dbReference>